<evidence type="ECO:0000256" key="2">
    <source>
        <dbReference type="ARBA" id="ARBA00022448"/>
    </source>
</evidence>
<keyword evidence="9" id="KW-1185">Reference proteome</keyword>
<dbReference type="SUPFAM" id="SSF52833">
    <property type="entry name" value="Thioredoxin-like"/>
    <property type="match status" value="1"/>
</dbReference>
<name>A0ABN9PZV2_9DINO</name>
<evidence type="ECO:0000256" key="5">
    <source>
        <dbReference type="ARBA" id="ARBA00023284"/>
    </source>
</evidence>
<proteinExistence type="inferred from homology"/>
<dbReference type="PROSITE" id="PS51354">
    <property type="entry name" value="GLUTAREDOXIN_2"/>
    <property type="match status" value="1"/>
</dbReference>
<sequence length="270" mass="28502">AQVPRRPPPPPQPPAPSPASGSRRARLAMARGATPRLGGLLACACLLLCARRAPLPGCFCGPWAAAGPPLRAVAMRGMPTMGTAPDGKETLLEREARRQAAVEAEIAAEAAAPTVEADKLLNFGSSITGLLKPLLQAQAKFAAGDYDRDQVRAAIEAETRSAPVVVYTLSQSPFSIEAKRLLDESKVDYREIELAPLFFLADGENAAKRAELGAMTDRTSMPHIFINGQSIGGVYDGTPGLATLVESGELKTMVKPPSTSPLDGLFAMFR</sequence>
<evidence type="ECO:0000256" key="1">
    <source>
        <dbReference type="ARBA" id="ARBA00007787"/>
    </source>
</evidence>
<dbReference type="Proteomes" id="UP001189429">
    <property type="component" value="Unassembled WGS sequence"/>
</dbReference>
<evidence type="ECO:0000313" key="9">
    <source>
        <dbReference type="Proteomes" id="UP001189429"/>
    </source>
</evidence>
<comment type="caution">
    <text evidence="8">The sequence shown here is derived from an EMBL/GenBank/DDBJ whole genome shotgun (WGS) entry which is preliminary data.</text>
</comment>
<protein>
    <recommendedName>
        <fullName evidence="7">Glutaredoxin domain-containing protein</fullName>
    </recommendedName>
</protein>
<keyword evidence="3" id="KW-0249">Electron transport</keyword>
<feature type="domain" description="Glutaredoxin" evidence="7">
    <location>
        <begin position="164"/>
        <end position="231"/>
    </location>
</feature>
<keyword evidence="2" id="KW-0813">Transport</keyword>
<comment type="similarity">
    <text evidence="1">Belongs to the glutaredoxin family.</text>
</comment>
<dbReference type="PANTHER" id="PTHR46679:SF1">
    <property type="entry name" value="GLUTAREDOXIN-2, MITOCHONDRIAL"/>
    <property type="match status" value="1"/>
</dbReference>
<keyword evidence="4" id="KW-1015">Disulfide bond</keyword>
<feature type="region of interest" description="Disordered" evidence="6">
    <location>
        <begin position="1"/>
        <end position="27"/>
    </location>
</feature>
<keyword evidence="5" id="KW-0676">Redox-active center</keyword>
<evidence type="ECO:0000313" key="8">
    <source>
        <dbReference type="EMBL" id="CAK0796184.1"/>
    </source>
</evidence>
<evidence type="ECO:0000256" key="3">
    <source>
        <dbReference type="ARBA" id="ARBA00022982"/>
    </source>
</evidence>
<dbReference type="InterPro" id="IPR036249">
    <property type="entry name" value="Thioredoxin-like_sf"/>
</dbReference>
<dbReference type="InterPro" id="IPR002109">
    <property type="entry name" value="Glutaredoxin"/>
</dbReference>
<gene>
    <name evidence="8" type="ORF">PCOR1329_LOCUS5623</name>
</gene>
<feature type="non-terminal residue" evidence="8">
    <location>
        <position position="1"/>
    </location>
</feature>
<dbReference type="EMBL" id="CAUYUJ010001487">
    <property type="protein sequence ID" value="CAK0796184.1"/>
    <property type="molecule type" value="Genomic_DNA"/>
</dbReference>
<organism evidence="8 9">
    <name type="scientific">Prorocentrum cordatum</name>
    <dbReference type="NCBI Taxonomy" id="2364126"/>
    <lineage>
        <taxon>Eukaryota</taxon>
        <taxon>Sar</taxon>
        <taxon>Alveolata</taxon>
        <taxon>Dinophyceae</taxon>
        <taxon>Prorocentrales</taxon>
        <taxon>Prorocentraceae</taxon>
        <taxon>Prorocentrum</taxon>
    </lineage>
</organism>
<evidence type="ECO:0000256" key="4">
    <source>
        <dbReference type="ARBA" id="ARBA00023157"/>
    </source>
</evidence>
<dbReference type="PANTHER" id="PTHR46679">
    <property type="match status" value="1"/>
</dbReference>
<accession>A0ABN9PZV2</accession>
<dbReference type="Pfam" id="PF00462">
    <property type="entry name" value="Glutaredoxin"/>
    <property type="match status" value="1"/>
</dbReference>
<feature type="compositionally biased region" description="Pro residues" evidence="6">
    <location>
        <begin position="1"/>
        <end position="17"/>
    </location>
</feature>
<evidence type="ECO:0000256" key="6">
    <source>
        <dbReference type="SAM" id="MobiDB-lite"/>
    </source>
</evidence>
<evidence type="ECO:0000259" key="7">
    <source>
        <dbReference type="Pfam" id="PF00462"/>
    </source>
</evidence>
<dbReference type="Gene3D" id="3.40.30.10">
    <property type="entry name" value="Glutaredoxin"/>
    <property type="match status" value="1"/>
</dbReference>
<reference evidence="8" key="1">
    <citation type="submission" date="2023-10" db="EMBL/GenBank/DDBJ databases">
        <authorList>
            <person name="Chen Y."/>
            <person name="Shah S."/>
            <person name="Dougan E. K."/>
            <person name="Thang M."/>
            <person name="Chan C."/>
        </authorList>
    </citation>
    <scope>NUCLEOTIDE SEQUENCE [LARGE SCALE GENOMIC DNA]</scope>
</reference>